<evidence type="ECO:0000313" key="3">
    <source>
        <dbReference type="Proteomes" id="UP000765507"/>
    </source>
</evidence>
<accession>A0A8T1RY61</accession>
<proteinExistence type="predicted"/>
<sequence>MQQEGEKSRARPRKPDMALYVPKARREMAAQGAGAAGAVWAMGSQREEENRRMLQKEGAKGRCERQRPGAGAREHMAREGRRSEGKTRKRVPLGDSKRGSAPGQPEGASAEGWDQRHTRHQNHLAPEEQPCGVKQTPTVKQLGLRSPGGSGPPARQGGKVERSRGPASQGSR</sequence>
<feature type="region of interest" description="Disordered" evidence="1">
    <location>
        <begin position="27"/>
        <end position="172"/>
    </location>
</feature>
<reference evidence="2 3" key="1">
    <citation type="journal article" date="2020" name="G3 (Bethesda)">
        <title>Draft Genome of the Common Snapping Turtle, Chelydra serpentina, a Model for Phenotypic Plasticity in Reptiles.</title>
        <authorList>
            <person name="Das D."/>
            <person name="Singh S.K."/>
            <person name="Bierstedt J."/>
            <person name="Erickson A."/>
            <person name="Galli G.L.J."/>
            <person name="Crossley D.A. 2nd"/>
            <person name="Rhen T."/>
        </authorList>
    </citation>
    <scope>NUCLEOTIDE SEQUENCE [LARGE SCALE GENOMIC DNA]</scope>
    <source>
        <strain evidence="2">KW</strain>
    </source>
</reference>
<comment type="caution">
    <text evidence="2">The sequence shown here is derived from an EMBL/GenBank/DDBJ whole genome shotgun (WGS) entry which is preliminary data.</text>
</comment>
<feature type="compositionally biased region" description="Low complexity" evidence="1">
    <location>
        <begin position="29"/>
        <end position="43"/>
    </location>
</feature>
<dbReference type="AlphaFoldDB" id="A0A8T1RY61"/>
<evidence type="ECO:0000313" key="2">
    <source>
        <dbReference type="EMBL" id="KAG6921244.1"/>
    </source>
</evidence>
<name>A0A8T1RY61_CHESE</name>
<dbReference type="OrthoDB" id="5418203at2759"/>
<dbReference type="Proteomes" id="UP000765507">
    <property type="component" value="Unassembled WGS sequence"/>
</dbReference>
<feature type="compositionally biased region" description="Basic and acidic residues" evidence="1">
    <location>
        <begin position="45"/>
        <end position="86"/>
    </location>
</feature>
<gene>
    <name evidence="2" type="ORF">G0U57_009038</name>
</gene>
<dbReference type="EMBL" id="JAHGAV010002387">
    <property type="protein sequence ID" value="KAG6921244.1"/>
    <property type="molecule type" value="Genomic_DNA"/>
</dbReference>
<evidence type="ECO:0000256" key="1">
    <source>
        <dbReference type="SAM" id="MobiDB-lite"/>
    </source>
</evidence>
<organism evidence="2 3">
    <name type="scientific">Chelydra serpentina</name>
    <name type="common">Snapping turtle</name>
    <name type="synonym">Testudo serpentina</name>
    <dbReference type="NCBI Taxonomy" id="8475"/>
    <lineage>
        <taxon>Eukaryota</taxon>
        <taxon>Metazoa</taxon>
        <taxon>Chordata</taxon>
        <taxon>Craniata</taxon>
        <taxon>Vertebrata</taxon>
        <taxon>Euteleostomi</taxon>
        <taxon>Archelosauria</taxon>
        <taxon>Testudinata</taxon>
        <taxon>Testudines</taxon>
        <taxon>Cryptodira</taxon>
        <taxon>Durocryptodira</taxon>
        <taxon>Americhelydia</taxon>
        <taxon>Chelydroidea</taxon>
        <taxon>Chelydridae</taxon>
        <taxon>Chelydra</taxon>
    </lineage>
</organism>
<protein>
    <submittedName>
        <fullName evidence="2">R3H domain and coiled-coil containing 1 like</fullName>
    </submittedName>
</protein>
<keyword evidence="3" id="KW-1185">Reference proteome</keyword>